<feature type="region of interest" description="Disordered" evidence="1">
    <location>
        <begin position="122"/>
        <end position="142"/>
    </location>
</feature>
<dbReference type="SUPFAM" id="SSF53474">
    <property type="entry name" value="alpha/beta-Hydrolases"/>
    <property type="match status" value="1"/>
</dbReference>
<dbReference type="EMBL" id="JAUEPR010000305">
    <property type="protein sequence ID" value="KAK0458685.1"/>
    <property type="molecule type" value="Genomic_DNA"/>
</dbReference>
<feature type="compositionally biased region" description="Basic and acidic residues" evidence="1">
    <location>
        <begin position="131"/>
        <end position="140"/>
    </location>
</feature>
<evidence type="ECO:0000259" key="2">
    <source>
        <dbReference type="Pfam" id="PF00975"/>
    </source>
</evidence>
<dbReference type="InterPro" id="IPR029058">
    <property type="entry name" value="AB_hydrolase_fold"/>
</dbReference>
<proteinExistence type="predicted"/>
<dbReference type="Gene3D" id="3.40.50.1820">
    <property type="entry name" value="alpha/beta hydrolase"/>
    <property type="match status" value="1"/>
</dbReference>
<evidence type="ECO:0000313" key="4">
    <source>
        <dbReference type="EMBL" id="KAK0458685.1"/>
    </source>
</evidence>
<protein>
    <recommendedName>
        <fullName evidence="2">Thioesterase domain-containing protein</fullName>
    </recommendedName>
</protein>
<dbReference type="InterPro" id="IPR001031">
    <property type="entry name" value="Thioesterase"/>
</dbReference>
<dbReference type="Proteomes" id="UP001175227">
    <property type="component" value="Unassembled WGS sequence"/>
</dbReference>
<dbReference type="Pfam" id="PF00975">
    <property type="entry name" value="Thioesterase"/>
    <property type="match status" value="1"/>
</dbReference>
<keyword evidence="5" id="KW-1185">Reference proteome</keyword>
<sequence length="532" mass="59773">MLKSGWGSFLISHYDHVDFSRIDASLTGPTFRICGATSIDKQRSRVYFEEGSTKVAAIIKDIPQYACFQSLEKVPPLKTIPPSFEPHQSRRLRSRHLWSIQAHLTIQTTLLGFEYMDQRPGSKYMKRRPAREKPADDNSRLPRSSRIYLNTHVSRARKKYCVAPEDHVSPSCEQCQSRRLQSQHLWSIRTCLRCLTIRRTLLDVEYMDQRPGSKHSAQVLRNPNLAERISCSHSVLSNCHRVHRWPCCVPVRLLVHETVSGEGGSISIESSGNPSGAGASPTFPATVIRNTILTTLPRANVTSTSAIRALPQNFVFNNPSISLLSAFVQEFVLAPQANGKVESLEEDPDDDADSEPPVEFMKFPEPGETIVKLRKGNGEPPLIVLHGGGGLAFDFRSYPEKFRTAVWALQVTPDVPMTTLKDLVTFYRRRIKEKQPNGPYCFAGYSASSILAFYMAKEFEWNDDVVSQLVMLDHLPSLFLHQIPPAGPTRREEFIMAGIEVMFNLMVWDTSRNSSVDVLRAALNGNGGLPIH</sequence>
<evidence type="ECO:0000313" key="3">
    <source>
        <dbReference type="EMBL" id="KAK0457902.1"/>
    </source>
</evidence>
<dbReference type="AlphaFoldDB" id="A0AA39KBG0"/>
<dbReference type="EMBL" id="JAUEPR010000363">
    <property type="protein sequence ID" value="KAK0457902.1"/>
    <property type="molecule type" value="Genomic_DNA"/>
</dbReference>
<feature type="domain" description="Thioesterase" evidence="2">
    <location>
        <begin position="381"/>
        <end position="481"/>
    </location>
</feature>
<reference evidence="3" key="1">
    <citation type="submission" date="2023-06" db="EMBL/GenBank/DDBJ databases">
        <authorList>
            <consortium name="Lawrence Berkeley National Laboratory"/>
            <person name="Ahrendt S."/>
            <person name="Sahu N."/>
            <person name="Indic B."/>
            <person name="Wong-Bajracharya J."/>
            <person name="Merenyi Z."/>
            <person name="Ke H.-M."/>
            <person name="Monk M."/>
            <person name="Kocsube S."/>
            <person name="Drula E."/>
            <person name="Lipzen A."/>
            <person name="Balint B."/>
            <person name="Henrissat B."/>
            <person name="Andreopoulos B."/>
            <person name="Martin F.M."/>
            <person name="Harder C.B."/>
            <person name="Rigling D."/>
            <person name="Ford K.L."/>
            <person name="Foster G.D."/>
            <person name="Pangilinan J."/>
            <person name="Papanicolaou A."/>
            <person name="Barry K."/>
            <person name="LaButti K."/>
            <person name="Viragh M."/>
            <person name="Koriabine M."/>
            <person name="Yan M."/>
            <person name="Riley R."/>
            <person name="Champramary S."/>
            <person name="Plett K.L."/>
            <person name="Tsai I.J."/>
            <person name="Slot J."/>
            <person name="Sipos G."/>
            <person name="Plett J."/>
            <person name="Nagy L.G."/>
            <person name="Grigoriev I.V."/>
        </authorList>
    </citation>
    <scope>NUCLEOTIDE SEQUENCE</scope>
    <source>
        <strain evidence="3">ICMP 16352</strain>
    </source>
</reference>
<name>A0AA39KBG0_9AGAR</name>
<evidence type="ECO:0000256" key="1">
    <source>
        <dbReference type="SAM" id="MobiDB-lite"/>
    </source>
</evidence>
<comment type="caution">
    <text evidence="3">The sequence shown here is derived from an EMBL/GenBank/DDBJ whole genome shotgun (WGS) entry which is preliminary data.</text>
</comment>
<accession>A0AA39KBG0</accession>
<gene>
    <name evidence="4" type="ORF">IW261DRAFT_1579566</name>
    <name evidence="3" type="ORF">IW261DRAFT_1579918</name>
</gene>
<evidence type="ECO:0000313" key="5">
    <source>
        <dbReference type="Proteomes" id="UP001175227"/>
    </source>
</evidence>
<organism evidence="3 5">
    <name type="scientific">Armillaria novae-zelandiae</name>
    <dbReference type="NCBI Taxonomy" id="153914"/>
    <lineage>
        <taxon>Eukaryota</taxon>
        <taxon>Fungi</taxon>
        <taxon>Dikarya</taxon>
        <taxon>Basidiomycota</taxon>
        <taxon>Agaricomycotina</taxon>
        <taxon>Agaricomycetes</taxon>
        <taxon>Agaricomycetidae</taxon>
        <taxon>Agaricales</taxon>
        <taxon>Marasmiineae</taxon>
        <taxon>Physalacriaceae</taxon>
        <taxon>Armillaria</taxon>
    </lineage>
</organism>